<dbReference type="RefSeq" id="WP_214184872.1">
    <property type="nucleotide sequence ID" value="NZ_BSDS01000002.1"/>
</dbReference>
<proteinExistence type="predicted"/>
<gene>
    <name evidence="2" type="ORF">GHYDROH2_35570</name>
</gene>
<protein>
    <submittedName>
        <fullName evidence="2">Uncharacterized protein</fullName>
    </submittedName>
</protein>
<feature type="region of interest" description="Disordered" evidence="1">
    <location>
        <begin position="50"/>
        <end position="71"/>
    </location>
</feature>
<sequence length="112" mass="12924">MPEFSDVPRDMDVLDSILSKETKNGFLVDVRLVKRPRQYEAALFLNGKYKPGPPVPRPLDSPTTDASHWMGVRPSVGFSTEEADTITDEVMSQNRLRRLTFTDRWGREYDYD</sequence>
<keyword evidence="3" id="KW-1185">Reference proteome</keyword>
<evidence type="ECO:0000313" key="3">
    <source>
        <dbReference type="Proteomes" id="UP001144352"/>
    </source>
</evidence>
<evidence type="ECO:0000313" key="2">
    <source>
        <dbReference type="EMBL" id="GLI40056.1"/>
    </source>
</evidence>
<reference evidence="2" key="1">
    <citation type="submission" date="2022-12" db="EMBL/GenBank/DDBJ databases">
        <title>Reference genome sequencing for broad-spectrum identification of bacterial and archaeal isolates by mass spectrometry.</title>
        <authorList>
            <person name="Sekiguchi Y."/>
            <person name="Tourlousse D.M."/>
        </authorList>
    </citation>
    <scope>NUCLEOTIDE SEQUENCE</scope>
    <source>
        <strain evidence="2">H2</strain>
    </source>
</reference>
<evidence type="ECO:0000256" key="1">
    <source>
        <dbReference type="SAM" id="MobiDB-lite"/>
    </source>
</evidence>
<organism evidence="2 3">
    <name type="scientific">Geobacter hydrogenophilus</name>
    <dbReference type="NCBI Taxonomy" id="40983"/>
    <lineage>
        <taxon>Bacteria</taxon>
        <taxon>Pseudomonadati</taxon>
        <taxon>Thermodesulfobacteriota</taxon>
        <taxon>Desulfuromonadia</taxon>
        <taxon>Geobacterales</taxon>
        <taxon>Geobacteraceae</taxon>
        <taxon>Geobacter</taxon>
    </lineage>
</organism>
<name>A0A9W6G3X6_9BACT</name>
<accession>A0A9W6G3X6</accession>
<comment type="caution">
    <text evidence="2">The sequence shown here is derived from an EMBL/GenBank/DDBJ whole genome shotgun (WGS) entry which is preliminary data.</text>
</comment>
<dbReference type="EMBL" id="BSDS01000002">
    <property type="protein sequence ID" value="GLI40056.1"/>
    <property type="molecule type" value="Genomic_DNA"/>
</dbReference>
<dbReference type="Proteomes" id="UP001144352">
    <property type="component" value="Unassembled WGS sequence"/>
</dbReference>
<dbReference type="AlphaFoldDB" id="A0A9W6G3X6"/>